<keyword evidence="4" id="KW-0297">G-protein coupled receptor</keyword>
<sequence>MAAAEFECEAELLALKNLSDSFKPEKSQLVETDPFDVFLTFTVFLYLTILGLLGNILFMFVWDKVDYQLTTLNTILAHLAAADVLLIARCYINCLYFFSFGPIYLFSKSLPPSYCIISTLLSSAGYMSVFAITVASLERYIAIYLPEKHSQQITPRRTRILLMCMWIMSVGLTLLKIPANGIRQSRCILFSEESGLRPYSGKFYSCQQNTSPNGFTAVLDLIITVPALLANVYCYWHLIKRFMKKEEDTDGIDINIAISETQYTAAAKMIVICGVIFFLCKMPYVFYGTLSCLSTIGGNSTTYGKFGAHVLFQGANMLTLLNSGVKPFIYAIVNTQYSSEYLTAISFRNKVHRVRYNPSNESTASQPI</sequence>
<accession>A0A2G8KPB9</accession>
<evidence type="ECO:0000256" key="1">
    <source>
        <dbReference type="ARBA" id="ARBA00004141"/>
    </source>
</evidence>
<dbReference type="PROSITE" id="PS50262">
    <property type="entry name" value="G_PROTEIN_RECEP_F1_2"/>
    <property type="match status" value="1"/>
</dbReference>
<evidence type="ECO:0000256" key="8">
    <source>
        <dbReference type="SAM" id="Phobius"/>
    </source>
</evidence>
<evidence type="ECO:0000313" key="10">
    <source>
        <dbReference type="EMBL" id="PIK49851.1"/>
    </source>
</evidence>
<dbReference type="Gene3D" id="1.20.1070.10">
    <property type="entry name" value="Rhodopsin 7-helix transmembrane proteins"/>
    <property type="match status" value="1"/>
</dbReference>
<dbReference type="AlphaFoldDB" id="A0A2G8KPB9"/>
<dbReference type="CDD" id="cd00637">
    <property type="entry name" value="7tm_classA_rhodopsin-like"/>
    <property type="match status" value="1"/>
</dbReference>
<keyword evidence="11" id="KW-1185">Reference proteome</keyword>
<dbReference type="PANTHER" id="PTHR24243">
    <property type="entry name" value="G-PROTEIN COUPLED RECEPTOR"/>
    <property type="match status" value="1"/>
</dbReference>
<evidence type="ECO:0000256" key="4">
    <source>
        <dbReference type="ARBA" id="ARBA00023040"/>
    </source>
</evidence>
<evidence type="ECO:0000256" key="7">
    <source>
        <dbReference type="ARBA" id="ARBA00023224"/>
    </source>
</evidence>
<feature type="domain" description="G-protein coupled receptors family 1 profile" evidence="9">
    <location>
        <begin position="54"/>
        <end position="330"/>
    </location>
</feature>
<evidence type="ECO:0000256" key="5">
    <source>
        <dbReference type="ARBA" id="ARBA00023136"/>
    </source>
</evidence>
<feature type="transmembrane region" description="Helical" evidence="8">
    <location>
        <begin position="217"/>
        <end position="236"/>
    </location>
</feature>
<dbReference type="InterPro" id="IPR017452">
    <property type="entry name" value="GPCR_Rhodpsn_7TM"/>
</dbReference>
<keyword evidence="7" id="KW-0807">Transducer</keyword>
<dbReference type="PRINTS" id="PR00237">
    <property type="entry name" value="GPCRRHODOPSN"/>
</dbReference>
<evidence type="ECO:0000313" key="11">
    <source>
        <dbReference type="Proteomes" id="UP000230750"/>
    </source>
</evidence>
<gene>
    <name evidence="10" type="ORF">BSL78_13294</name>
</gene>
<evidence type="ECO:0000256" key="3">
    <source>
        <dbReference type="ARBA" id="ARBA00022989"/>
    </source>
</evidence>
<dbReference type="Proteomes" id="UP000230750">
    <property type="component" value="Unassembled WGS sequence"/>
</dbReference>
<dbReference type="Pfam" id="PF00001">
    <property type="entry name" value="7tm_1"/>
    <property type="match status" value="1"/>
</dbReference>
<dbReference type="GO" id="GO:0004930">
    <property type="term" value="F:G protein-coupled receptor activity"/>
    <property type="evidence" value="ECO:0007669"/>
    <property type="project" value="UniProtKB-KW"/>
</dbReference>
<feature type="transmembrane region" description="Helical" evidence="8">
    <location>
        <begin position="111"/>
        <end position="137"/>
    </location>
</feature>
<dbReference type="GO" id="GO:0005886">
    <property type="term" value="C:plasma membrane"/>
    <property type="evidence" value="ECO:0007669"/>
    <property type="project" value="TreeGrafter"/>
</dbReference>
<dbReference type="InterPro" id="IPR000276">
    <property type="entry name" value="GPCR_Rhodpsn"/>
</dbReference>
<organism evidence="10 11">
    <name type="scientific">Stichopus japonicus</name>
    <name type="common">Sea cucumber</name>
    <dbReference type="NCBI Taxonomy" id="307972"/>
    <lineage>
        <taxon>Eukaryota</taxon>
        <taxon>Metazoa</taxon>
        <taxon>Echinodermata</taxon>
        <taxon>Eleutherozoa</taxon>
        <taxon>Echinozoa</taxon>
        <taxon>Holothuroidea</taxon>
        <taxon>Aspidochirotacea</taxon>
        <taxon>Aspidochirotida</taxon>
        <taxon>Stichopodidae</taxon>
        <taxon>Apostichopus</taxon>
    </lineage>
</organism>
<keyword evidence="3 8" id="KW-1133">Transmembrane helix</keyword>
<feature type="transmembrane region" description="Helical" evidence="8">
    <location>
        <begin position="74"/>
        <end position="99"/>
    </location>
</feature>
<comment type="subcellular location">
    <subcellularLocation>
        <location evidence="1">Membrane</location>
        <topology evidence="1">Multi-pass membrane protein</topology>
    </subcellularLocation>
</comment>
<dbReference type="EMBL" id="MRZV01000445">
    <property type="protein sequence ID" value="PIK49851.1"/>
    <property type="molecule type" value="Genomic_DNA"/>
</dbReference>
<dbReference type="OrthoDB" id="10005568at2759"/>
<proteinExistence type="predicted"/>
<dbReference type="SUPFAM" id="SSF81321">
    <property type="entry name" value="Family A G protein-coupled receptor-like"/>
    <property type="match status" value="1"/>
</dbReference>
<feature type="transmembrane region" description="Helical" evidence="8">
    <location>
        <begin position="37"/>
        <end position="62"/>
    </location>
</feature>
<feature type="transmembrane region" description="Helical" evidence="8">
    <location>
        <begin position="158"/>
        <end position="175"/>
    </location>
</feature>
<evidence type="ECO:0000256" key="2">
    <source>
        <dbReference type="ARBA" id="ARBA00022692"/>
    </source>
</evidence>
<name>A0A2G8KPB9_STIJA</name>
<keyword evidence="5 8" id="KW-0472">Membrane</keyword>
<keyword evidence="2 8" id="KW-0812">Transmembrane</keyword>
<keyword evidence="6 10" id="KW-0675">Receptor</keyword>
<reference evidence="10 11" key="1">
    <citation type="journal article" date="2017" name="PLoS Biol.">
        <title>The sea cucumber genome provides insights into morphological evolution and visceral regeneration.</title>
        <authorList>
            <person name="Zhang X."/>
            <person name="Sun L."/>
            <person name="Yuan J."/>
            <person name="Sun Y."/>
            <person name="Gao Y."/>
            <person name="Zhang L."/>
            <person name="Li S."/>
            <person name="Dai H."/>
            <person name="Hamel J.F."/>
            <person name="Liu C."/>
            <person name="Yu Y."/>
            <person name="Liu S."/>
            <person name="Lin W."/>
            <person name="Guo K."/>
            <person name="Jin S."/>
            <person name="Xu P."/>
            <person name="Storey K.B."/>
            <person name="Huan P."/>
            <person name="Zhang T."/>
            <person name="Zhou Y."/>
            <person name="Zhang J."/>
            <person name="Lin C."/>
            <person name="Li X."/>
            <person name="Xing L."/>
            <person name="Huo D."/>
            <person name="Sun M."/>
            <person name="Wang L."/>
            <person name="Mercier A."/>
            <person name="Li F."/>
            <person name="Yang H."/>
            <person name="Xiang J."/>
        </authorList>
    </citation>
    <scope>NUCLEOTIDE SEQUENCE [LARGE SCALE GENOMIC DNA]</scope>
    <source>
        <strain evidence="10">Shaxun</strain>
        <tissue evidence="10">Muscle</tissue>
    </source>
</reference>
<evidence type="ECO:0000259" key="9">
    <source>
        <dbReference type="PROSITE" id="PS50262"/>
    </source>
</evidence>
<evidence type="ECO:0000256" key="6">
    <source>
        <dbReference type="ARBA" id="ARBA00023170"/>
    </source>
</evidence>
<dbReference type="PANTHER" id="PTHR24243:SF208">
    <property type="entry name" value="PYROKININ-1 RECEPTOR"/>
    <property type="match status" value="1"/>
</dbReference>
<comment type="caution">
    <text evidence="10">The sequence shown here is derived from an EMBL/GenBank/DDBJ whole genome shotgun (WGS) entry which is preliminary data.</text>
</comment>
<dbReference type="STRING" id="307972.A0A2G8KPB9"/>
<protein>
    <submittedName>
        <fullName evidence="10">Putative somatostatin receptor type 5-like</fullName>
    </submittedName>
</protein>
<feature type="transmembrane region" description="Helical" evidence="8">
    <location>
        <begin position="269"/>
        <end position="287"/>
    </location>
</feature>